<dbReference type="AlphaFoldDB" id="A0A6V7PCB3"/>
<feature type="compositionally biased region" description="Pro residues" evidence="1">
    <location>
        <begin position="176"/>
        <end position="186"/>
    </location>
</feature>
<gene>
    <name evidence="2" type="ORF">CB5_LOCUS11721</name>
</gene>
<dbReference type="EMBL" id="LR862147">
    <property type="protein sequence ID" value="CAD1828510.1"/>
    <property type="molecule type" value="Genomic_DNA"/>
</dbReference>
<evidence type="ECO:0000256" key="1">
    <source>
        <dbReference type="SAM" id="MobiDB-lite"/>
    </source>
</evidence>
<sequence length="198" mass="22977">MSRSPIFPIPEPHHFSDYGFDPQIDYFQKVLEEARRHVRRGEARGSALDSLHLKLKKPISKEKKQKQQQQQQRHRRRHWWRSAGSALLLWKRPKSNTADLEAAAAEAGGYDRPRYPHRGRCRGRSTWPTVRRRRRGRWGAARFAPPRGRWRRRRWGRRGRASPTSASAISTSSTDAPPPPPLPLRRPCPSTSSPEPSF</sequence>
<organism evidence="2">
    <name type="scientific">Ananas comosus var. bracteatus</name>
    <name type="common">red pineapple</name>
    <dbReference type="NCBI Taxonomy" id="296719"/>
    <lineage>
        <taxon>Eukaryota</taxon>
        <taxon>Viridiplantae</taxon>
        <taxon>Streptophyta</taxon>
        <taxon>Embryophyta</taxon>
        <taxon>Tracheophyta</taxon>
        <taxon>Spermatophyta</taxon>
        <taxon>Magnoliopsida</taxon>
        <taxon>Liliopsida</taxon>
        <taxon>Poales</taxon>
        <taxon>Bromeliaceae</taxon>
        <taxon>Bromelioideae</taxon>
        <taxon>Ananas</taxon>
    </lineage>
</organism>
<feature type="region of interest" description="Disordered" evidence="1">
    <location>
        <begin position="39"/>
        <end position="79"/>
    </location>
</feature>
<name>A0A6V7PCB3_ANACO</name>
<reference evidence="2" key="1">
    <citation type="submission" date="2020-07" db="EMBL/GenBank/DDBJ databases">
        <authorList>
            <person name="Lin J."/>
        </authorList>
    </citation>
    <scope>NUCLEOTIDE SEQUENCE</scope>
</reference>
<feature type="compositionally biased region" description="Low complexity" evidence="1">
    <location>
        <begin position="138"/>
        <end position="147"/>
    </location>
</feature>
<feature type="compositionally biased region" description="Low complexity" evidence="1">
    <location>
        <begin position="161"/>
        <end position="175"/>
    </location>
</feature>
<accession>A0A6V7PCB3</accession>
<protein>
    <submittedName>
        <fullName evidence="2">Uncharacterized protein</fullName>
    </submittedName>
</protein>
<feature type="region of interest" description="Disordered" evidence="1">
    <location>
        <begin position="121"/>
        <end position="198"/>
    </location>
</feature>
<feature type="compositionally biased region" description="Basic residues" evidence="1">
    <location>
        <begin position="148"/>
        <end position="160"/>
    </location>
</feature>
<dbReference type="PANTHER" id="PTHR35488">
    <property type="entry name" value="OS05G0358900 PROTEIN-RELATED"/>
    <property type="match status" value="1"/>
</dbReference>
<feature type="compositionally biased region" description="Low complexity" evidence="1">
    <location>
        <begin position="187"/>
        <end position="198"/>
    </location>
</feature>
<evidence type="ECO:0000313" key="2">
    <source>
        <dbReference type="EMBL" id="CAD1828510.1"/>
    </source>
</evidence>
<proteinExistence type="predicted"/>
<feature type="compositionally biased region" description="Basic residues" evidence="1">
    <location>
        <begin position="53"/>
        <end position="79"/>
    </location>
</feature>
<dbReference type="PANTHER" id="PTHR35488:SF2">
    <property type="entry name" value="OS05G0358900 PROTEIN"/>
    <property type="match status" value="1"/>
</dbReference>